<keyword evidence="6" id="KW-0805">Transcription regulation</keyword>
<dbReference type="PRINTS" id="PR00377">
    <property type="entry name" value="IMPHPHTASES"/>
</dbReference>
<evidence type="ECO:0000256" key="3">
    <source>
        <dbReference type="ARBA" id="ARBA00009759"/>
    </source>
</evidence>
<dbReference type="RefSeq" id="WP_228448833.1">
    <property type="nucleotide sequence ID" value="NZ_CP046268.1"/>
</dbReference>
<keyword evidence="5 8" id="KW-0378">Hydrolase</keyword>
<dbReference type="GO" id="GO:0052834">
    <property type="term" value="F:inositol monophosphate phosphatase activity"/>
    <property type="evidence" value="ECO:0007669"/>
    <property type="project" value="UniProtKB-EC"/>
</dbReference>
<proteinExistence type="inferred from homology"/>
<evidence type="ECO:0000256" key="5">
    <source>
        <dbReference type="ARBA" id="ARBA00022801"/>
    </source>
</evidence>
<gene>
    <name evidence="9" type="primary">suhB_2</name>
    <name evidence="9" type="ORF">Vspart_01770</name>
</gene>
<dbReference type="Gene3D" id="3.40.190.80">
    <property type="match status" value="1"/>
</dbReference>
<dbReference type="PROSITE" id="PS00629">
    <property type="entry name" value="IMP_1"/>
    <property type="match status" value="1"/>
</dbReference>
<evidence type="ECO:0000256" key="6">
    <source>
        <dbReference type="ARBA" id="ARBA00022814"/>
    </source>
</evidence>
<reference evidence="9 10" key="1">
    <citation type="journal article" date="2020" name="J. Nat. Prod.">
        <title>Genomics-Metabolomics Profiling Disclosed Marine Vibrio spartinae 3.6 as a Producer of a New Branched Side Chain Prodigiosin.</title>
        <authorList>
            <person name="Vitale G.A."/>
            <person name="Sciarretta M."/>
            <person name="Palma Esposito F."/>
            <person name="January G.G."/>
            <person name="Giaccio M."/>
            <person name="Bunk B."/>
            <person name="Sproer C."/>
            <person name="Bajerski F."/>
            <person name="Power D."/>
            <person name="Festa C."/>
            <person name="Monti M.C."/>
            <person name="D'Auria M.V."/>
            <person name="de Pascale D."/>
        </authorList>
    </citation>
    <scope>NUCLEOTIDE SEQUENCE [LARGE SCALE GENOMIC DNA]</scope>
    <source>
        <strain evidence="9 10">3.6</strain>
    </source>
</reference>
<comment type="similarity">
    <text evidence="3 8">Belongs to the inositol monophosphatase superfamily.</text>
</comment>
<sequence length="277" mass="29876">MNELELQTRETTLKEILQQAGSLALHHFNSRHPGEYTLKGAQDFLTESDTIVEQYIRQELQAAFPDDGILGEETGGDTKNSQLWVIDPIDGTANFARGIAHFCVVIAFVKDGITLLGGIYNPVTDELYFARKGAYASKNNIPLHIAKTPDLQSASFELGWSNRVPQQHYVNAYSSLLSLGANIRRGASGALALAWVAEGRTDGYAELHMNAWDCLAGLLLVEEAGGSIGRFPESHADITSGGSVLAAAPQVAQALSQATQIEIKPSAMNSTGIDYDN</sequence>
<dbReference type="InterPro" id="IPR000760">
    <property type="entry name" value="Inositol_monophosphatase-like"/>
</dbReference>
<keyword evidence="10" id="KW-1185">Reference proteome</keyword>
<keyword evidence="4 8" id="KW-0479">Metal-binding</keyword>
<organism evidence="9 10">
    <name type="scientific">Vibrio spartinae</name>
    <dbReference type="NCBI Taxonomy" id="1918945"/>
    <lineage>
        <taxon>Bacteria</taxon>
        <taxon>Pseudomonadati</taxon>
        <taxon>Pseudomonadota</taxon>
        <taxon>Gammaproteobacteria</taxon>
        <taxon>Vibrionales</taxon>
        <taxon>Vibrionaceae</taxon>
        <taxon>Vibrio</taxon>
    </lineage>
</organism>
<evidence type="ECO:0000256" key="7">
    <source>
        <dbReference type="ARBA" id="ARBA00022842"/>
    </source>
</evidence>
<dbReference type="Proteomes" id="UP000515264">
    <property type="component" value="Chromosome 1"/>
</dbReference>
<accession>A0ABX6QZB4</accession>
<dbReference type="EC" id="3.1.3.25" evidence="8"/>
<evidence type="ECO:0000256" key="2">
    <source>
        <dbReference type="ARBA" id="ARBA00001946"/>
    </source>
</evidence>
<dbReference type="PANTHER" id="PTHR20854">
    <property type="entry name" value="INOSITOL MONOPHOSPHATASE"/>
    <property type="match status" value="1"/>
</dbReference>
<evidence type="ECO:0000256" key="4">
    <source>
        <dbReference type="ARBA" id="ARBA00022723"/>
    </source>
</evidence>
<evidence type="ECO:0000313" key="10">
    <source>
        <dbReference type="Proteomes" id="UP000515264"/>
    </source>
</evidence>
<dbReference type="PANTHER" id="PTHR20854:SF4">
    <property type="entry name" value="INOSITOL-1-MONOPHOSPHATASE-RELATED"/>
    <property type="match status" value="1"/>
</dbReference>
<protein>
    <recommendedName>
        <fullName evidence="8">Inositol-1-monophosphatase</fullName>
        <ecNumber evidence="8">3.1.3.25</ecNumber>
    </recommendedName>
</protein>
<name>A0ABX6QZB4_9VIBR</name>
<evidence type="ECO:0000256" key="1">
    <source>
        <dbReference type="ARBA" id="ARBA00001033"/>
    </source>
</evidence>
<comment type="cofactor">
    <cofactor evidence="2 8">
        <name>Mg(2+)</name>
        <dbReference type="ChEBI" id="CHEBI:18420"/>
    </cofactor>
</comment>
<dbReference type="InterPro" id="IPR033942">
    <property type="entry name" value="IMPase"/>
</dbReference>
<comment type="catalytic activity">
    <reaction evidence="1 8">
        <text>a myo-inositol phosphate + H2O = myo-inositol + phosphate</text>
        <dbReference type="Rhea" id="RHEA:24056"/>
        <dbReference type="ChEBI" id="CHEBI:15377"/>
        <dbReference type="ChEBI" id="CHEBI:17268"/>
        <dbReference type="ChEBI" id="CHEBI:43474"/>
        <dbReference type="ChEBI" id="CHEBI:84139"/>
        <dbReference type="EC" id="3.1.3.25"/>
    </reaction>
</comment>
<evidence type="ECO:0000256" key="8">
    <source>
        <dbReference type="RuleBase" id="RU364068"/>
    </source>
</evidence>
<dbReference type="CDD" id="cd01639">
    <property type="entry name" value="IMPase"/>
    <property type="match status" value="1"/>
</dbReference>
<keyword evidence="7 8" id="KW-0460">Magnesium</keyword>
<dbReference type="Gene3D" id="3.30.540.10">
    <property type="entry name" value="Fructose-1,6-Bisphosphatase, subunit A, domain 1"/>
    <property type="match status" value="1"/>
</dbReference>
<dbReference type="SUPFAM" id="SSF56655">
    <property type="entry name" value="Carbohydrate phosphatase"/>
    <property type="match status" value="1"/>
</dbReference>
<evidence type="ECO:0000313" key="9">
    <source>
        <dbReference type="EMBL" id="QMV14514.1"/>
    </source>
</evidence>
<dbReference type="Pfam" id="PF00459">
    <property type="entry name" value="Inositol_P"/>
    <property type="match status" value="1"/>
</dbReference>
<keyword evidence="6" id="KW-0804">Transcription</keyword>
<keyword evidence="6" id="KW-0889">Transcription antitermination</keyword>
<dbReference type="EMBL" id="CP046268">
    <property type="protein sequence ID" value="QMV14514.1"/>
    <property type="molecule type" value="Genomic_DNA"/>
</dbReference>
<dbReference type="InterPro" id="IPR020583">
    <property type="entry name" value="Inositol_monoP_metal-BS"/>
</dbReference>